<sequence length="69" mass="7027">MIVVHLSFPGLGEVALIARSHARHLRAVGAALVTVAALVLAAHLGPSAAVPPGPGTTENEAVERTTDRL</sequence>
<gene>
    <name evidence="2" type="ORF">AB0E65_09390</name>
</gene>
<evidence type="ECO:0000256" key="1">
    <source>
        <dbReference type="SAM" id="MobiDB-lite"/>
    </source>
</evidence>
<dbReference type="RefSeq" id="WP_159105734.1">
    <property type="nucleotide sequence ID" value="NZ_BEVZ01000008.1"/>
</dbReference>
<proteinExistence type="predicted"/>
<feature type="region of interest" description="Disordered" evidence="1">
    <location>
        <begin position="46"/>
        <end position="69"/>
    </location>
</feature>
<accession>A0ABV2YFC7</accession>
<dbReference type="Proteomes" id="UP001550850">
    <property type="component" value="Unassembled WGS sequence"/>
</dbReference>
<keyword evidence="3" id="KW-1185">Reference proteome</keyword>
<name>A0ABV2YFC7_9ACTN</name>
<evidence type="ECO:0000313" key="3">
    <source>
        <dbReference type="Proteomes" id="UP001550850"/>
    </source>
</evidence>
<reference evidence="2 3" key="1">
    <citation type="submission" date="2024-06" db="EMBL/GenBank/DDBJ databases">
        <title>The Natural Products Discovery Center: Release of the First 8490 Sequenced Strains for Exploring Actinobacteria Biosynthetic Diversity.</title>
        <authorList>
            <person name="Kalkreuter E."/>
            <person name="Kautsar S.A."/>
            <person name="Yang D."/>
            <person name="Bader C.D."/>
            <person name="Teijaro C.N."/>
            <person name="Fluegel L."/>
            <person name="Davis C.M."/>
            <person name="Simpson J.R."/>
            <person name="Lauterbach L."/>
            <person name="Steele A.D."/>
            <person name="Gui C."/>
            <person name="Meng S."/>
            <person name="Li G."/>
            <person name="Viehrig K."/>
            <person name="Ye F."/>
            <person name="Su P."/>
            <person name="Kiefer A.F."/>
            <person name="Nichols A."/>
            <person name="Cepeda A.J."/>
            <person name="Yan W."/>
            <person name="Fan B."/>
            <person name="Jiang Y."/>
            <person name="Adhikari A."/>
            <person name="Zheng C.-J."/>
            <person name="Schuster L."/>
            <person name="Cowan T.M."/>
            <person name="Smanski M.J."/>
            <person name="Chevrette M.G."/>
            <person name="De Carvalho L.P.S."/>
            <person name="Shen B."/>
        </authorList>
    </citation>
    <scope>NUCLEOTIDE SEQUENCE [LARGE SCALE GENOMIC DNA]</scope>
    <source>
        <strain evidence="2 3">NPDC038104</strain>
    </source>
</reference>
<evidence type="ECO:0000313" key="2">
    <source>
        <dbReference type="EMBL" id="MEU3554418.1"/>
    </source>
</evidence>
<comment type="caution">
    <text evidence="2">The sequence shown here is derived from an EMBL/GenBank/DDBJ whole genome shotgun (WGS) entry which is preliminary data.</text>
</comment>
<protein>
    <submittedName>
        <fullName evidence="2">Uncharacterized protein</fullName>
    </submittedName>
</protein>
<organism evidence="2 3">
    <name type="scientific">Streptomyces fragilis</name>
    <dbReference type="NCBI Taxonomy" id="67301"/>
    <lineage>
        <taxon>Bacteria</taxon>
        <taxon>Bacillati</taxon>
        <taxon>Actinomycetota</taxon>
        <taxon>Actinomycetes</taxon>
        <taxon>Kitasatosporales</taxon>
        <taxon>Streptomycetaceae</taxon>
        <taxon>Streptomyces</taxon>
    </lineage>
</organism>
<dbReference type="EMBL" id="JBEZUR010000010">
    <property type="protein sequence ID" value="MEU3554418.1"/>
    <property type="molecule type" value="Genomic_DNA"/>
</dbReference>